<evidence type="ECO:0000256" key="1">
    <source>
        <dbReference type="ARBA" id="ARBA00022722"/>
    </source>
</evidence>
<gene>
    <name evidence="3" type="ORF">CDL15_Pgr018306</name>
</gene>
<sequence length="356" mass="39884">MPGLAENLRVTDMTFDFPVYTVNKRPSFLCLVFEEKQAKIMSEPKGRPASKLLHTATTSMYSVYAARRSIFTTLTDNAAGIDEQVNTVAVSDQAKEDGRQTVGLDVKSDIAAKIRRLQGLHGLRFEKYKDIQYLAGAREPGSDSSGKRLKSEEVVPALMGSYFMKDKHKHACSDWDKRALDLDQVEHATLNARLVVGLDVEWQQTSGASNKPSTLVLCHKDECLVIQLLFLSAVPMSLKLFASRGCIFVGVDVAAKIAKLQGLHELQFEKYLDIRKLAKLRELGSDCNIKHLESEELALALMGSYFMKEKRKLACSNWDNRVLDMDQVEHVTVDAYASYMLGKTLVNEFLDARNPK</sequence>
<name>A0A218WJK4_PUNGR</name>
<evidence type="ECO:0008006" key="5">
    <source>
        <dbReference type="Google" id="ProtNLM"/>
    </source>
</evidence>
<dbReference type="PANTHER" id="PTHR13620">
    <property type="entry name" value="3-5 EXONUCLEASE"/>
    <property type="match status" value="1"/>
</dbReference>
<dbReference type="Gene3D" id="3.30.420.10">
    <property type="entry name" value="Ribonuclease H-like superfamily/Ribonuclease H"/>
    <property type="match status" value="2"/>
</dbReference>
<evidence type="ECO:0000256" key="2">
    <source>
        <dbReference type="ARBA" id="ARBA00022801"/>
    </source>
</evidence>
<comment type="caution">
    <text evidence="3">The sequence shown here is derived from an EMBL/GenBank/DDBJ whole genome shotgun (WGS) entry which is preliminary data.</text>
</comment>
<dbReference type="GO" id="GO:0005634">
    <property type="term" value="C:nucleus"/>
    <property type="evidence" value="ECO:0007669"/>
    <property type="project" value="TreeGrafter"/>
</dbReference>
<dbReference type="Proteomes" id="UP000197138">
    <property type="component" value="Unassembled WGS sequence"/>
</dbReference>
<dbReference type="SUPFAM" id="SSF53098">
    <property type="entry name" value="Ribonuclease H-like"/>
    <property type="match status" value="2"/>
</dbReference>
<keyword evidence="2" id="KW-0378">Hydrolase</keyword>
<dbReference type="InterPro" id="IPR051132">
    <property type="entry name" value="3-5_Exonuclease_domain"/>
</dbReference>
<proteinExistence type="predicted"/>
<dbReference type="GO" id="GO:0005737">
    <property type="term" value="C:cytoplasm"/>
    <property type="evidence" value="ECO:0007669"/>
    <property type="project" value="TreeGrafter"/>
</dbReference>
<dbReference type="EMBL" id="MTKT01004293">
    <property type="protein sequence ID" value="OWM72421.1"/>
    <property type="molecule type" value="Genomic_DNA"/>
</dbReference>
<evidence type="ECO:0000313" key="3">
    <source>
        <dbReference type="EMBL" id="OWM72421.1"/>
    </source>
</evidence>
<dbReference type="InterPro" id="IPR012337">
    <property type="entry name" value="RNaseH-like_sf"/>
</dbReference>
<dbReference type="PANTHER" id="PTHR13620:SF121">
    <property type="entry name" value="EMB|CAB82946.1-RELATED"/>
    <property type="match status" value="1"/>
</dbReference>
<dbReference type="CDD" id="cd06141">
    <property type="entry name" value="WRN_exo"/>
    <property type="match status" value="1"/>
</dbReference>
<keyword evidence="1" id="KW-0540">Nuclease</keyword>
<evidence type="ECO:0000313" key="4">
    <source>
        <dbReference type="Proteomes" id="UP000197138"/>
    </source>
</evidence>
<accession>A0A218WJK4</accession>
<dbReference type="GO" id="GO:0003676">
    <property type="term" value="F:nucleic acid binding"/>
    <property type="evidence" value="ECO:0007669"/>
    <property type="project" value="InterPro"/>
</dbReference>
<dbReference type="InterPro" id="IPR036397">
    <property type="entry name" value="RNaseH_sf"/>
</dbReference>
<protein>
    <recommendedName>
        <fullName evidence="5">3'-5' exonuclease domain-containing protein</fullName>
    </recommendedName>
</protein>
<organism evidence="3 4">
    <name type="scientific">Punica granatum</name>
    <name type="common">Pomegranate</name>
    <dbReference type="NCBI Taxonomy" id="22663"/>
    <lineage>
        <taxon>Eukaryota</taxon>
        <taxon>Viridiplantae</taxon>
        <taxon>Streptophyta</taxon>
        <taxon>Embryophyta</taxon>
        <taxon>Tracheophyta</taxon>
        <taxon>Spermatophyta</taxon>
        <taxon>Magnoliopsida</taxon>
        <taxon>eudicotyledons</taxon>
        <taxon>Gunneridae</taxon>
        <taxon>Pentapetalae</taxon>
        <taxon>rosids</taxon>
        <taxon>malvids</taxon>
        <taxon>Myrtales</taxon>
        <taxon>Lythraceae</taxon>
        <taxon>Punica</taxon>
    </lineage>
</organism>
<reference evidence="4" key="1">
    <citation type="journal article" date="2017" name="Plant J.">
        <title>The pomegranate (Punica granatum L.) genome and the genomics of punicalagin biosynthesis.</title>
        <authorList>
            <person name="Qin G."/>
            <person name="Xu C."/>
            <person name="Ming R."/>
            <person name="Tang H."/>
            <person name="Guyot R."/>
            <person name="Kramer E.M."/>
            <person name="Hu Y."/>
            <person name="Yi X."/>
            <person name="Qi Y."/>
            <person name="Xu X."/>
            <person name="Gao Z."/>
            <person name="Pan H."/>
            <person name="Jian J."/>
            <person name="Tian Y."/>
            <person name="Yue Z."/>
            <person name="Xu Y."/>
        </authorList>
    </citation>
    <scope>NUCLEOTIDE SEQUENCE [LARGE SCALE GENOMIC DNA]</scope>
    <source>
        <strain evidence="4">cv. Dabenzi</strain>
    </source>
</reference>
<dbReference type="GO" id="GO:0008408">
    <property type="term" value="F:3'-5' exonuclease activity"/>
    <property type="evidence" value="ECO:0007669"/>
    <property type="project" value="TreeGrafter"/>
</dbReference>
<dbReference type="AlphaFoldDB" id="A0A218WJK4"/>